<proteinExistence type="predicted"/>
<dbReference type="EMBL" id="ADMD01000002">
    <property type="protein sequence ID" value="EJZ84315.1"/>
    <property type="molecule type" value="Genomic_DNA"/>
</dbReference>
<organism evidence="3 4">
    <name type="scientific">Slackia piriformis YIT 12062</name>
    <dbReference type="NCBI Taxonomy" id="742818"/>
    <lineage>
        <taxon>Bacteria</taxon>
        <taxon>Bacillati</taxon>
        <taxon>Actinomycetota</taxon>
        <taxon>Coriobacteriia</taxon>
        <taxon>Eggerthellales</taxon>
        <taxon>Eggerthellaceae</taxon>
        <taxon>Slackia</taxon>
    </lineage>
</organism>
<keyword evidence="1" id="KW-0456">Lyase</keyword>
<dbReference type="GO" id="GO:0016831">
    <property type="term" value="F:carboxy-lyase activity"/>
    <property type="evidence" value="ECO:0007669"/>
    <property type="project" value="InterPro"/>
</dbReference>
<evidence type="ECO:0000313" key="3">
    <source>
        <dbReference type="EMBL" id="EJZ84315.1"/>
    </source>
</evidence>
<feature type="domain" description="Amidohydrolase-related" evidence="2">
    <location>
        <begin position="4"/>
        <end position="262"/>
    </location>
</feature>
<evidence type="ECO:0000259" key="2">
    <source>
        <dbReference type="Pfam" id="PF04909"/>
    </source>
</evidence>
<dbReference type="HOGENOM" id="CLU_044590_0_1_11"/>
<name>K0ZA75_9ACTN</name>
<dbReference type="Proteomes" id="UP000006069">
    <property type="component" value="Unassembled WGS sequence"/>
</dbReference>
<reference evidence="3 4" key="1">
    <citation type="submission" date="2012-08" db="EMBL/GenBank/DDBJ databases">
        <title>The Genome Sequence of Slackia piriformis YIT 12062.</title>
        <authorList>
            <consortium name="The Broad Institute Genome Sequencing Platform"/>
            <person name="Earl A."/>
            <person name="Ward D."/>
            <person name="Feldgarden M."/>
            <person name="Gevers D."/>
            <person name="Morotomi M."/>
            <person name="Walker B."/>
            <person name="Young S.K."/>
            <person name="Zeng Q."/>
            <person name="Gargeya S."/>
            <person name="Fitzgerald M."/>
            <person name="Haas B."/>
            <person name="Abouelleil A."/>
            <person name="Alvarado L."/>
            <person name="Arachchi H.M."/>
            <person name="Berlin A.M."/>
            <person name="Chapman S.B."/>
            <person name="Goldberg J."/>
            <person name="Griggs A."/>
            <person name="Gujja S."/>
            <person name="Hansen M."/>
            <person name="Howarth C."/>
            <person name="Imamovic A."/>
            <person name="Larimer J."/>
            <person name="McCowen C."/>
            <person name="Montmayeur A."/>
            <person name="Murphy C."/>
            <person name="Neiman D."/>
            <person name="Pearson M."/>
            <person name="Priest M."/>
            <person name="Roberts A."/>
            <person name="Saif S."/>
            <person name="Shea T."/>
            <person name="Sisk P."/>
            <person name="Sykes S."/>
            <person name="Wortman J."/>
            <person name="Nusbaum C."/>
            <person name="Birren B."/>
        </authorList>
    </citation>
    <scope>NUCLEOTIDE SEQUENCE [LARGE SCALE GENOMIC DNA]</scope>
    <source>
        <strain evidence="3 4">YIT 12062</strain>
    </source>
</reference>
<dbReference type="AlphaFoldDB" id="K0ZA75"/>
<dbReference type="GO" id="GO:0019748">
    <property type="term" value="P:secondary metabolic process"/>
    <property type="evidence" value="ECO:0007669"/>
    <property type="project" value="TreeGrafter"/>
</dbReference>
<evidence type="ECO:0000256" key="1">
    <source>
        <dbReference type="ARBA" id="ARBA00023239"/>
    </source>
</evidence>
<dbReference type="InterPro" id="IPR032466">
    <property type="entry name" value="Metal_Hydrolase"/>
</dbReference>
<dbReference type="Pfam" id="PF04909">
    <property type="entry name" value="Amidohydro_2"/>
    <property type="match status" value="1"/>
</dbReference>
<sequence>MTIIDIHAHIYPDKVAQRASESVGEFYSIAMRHDTGSVQRYLDALKPSPITHSLVHSVAVKPKVVESINDFVAATCKEHANFIGFATMHQDYEDPEAEIDRAISLGLKGIKLHPDSQHVDMDDPRLMNVYEIAQARNLPVMIHCGDYRRDHSHPRRLKNVLHAFPDLRVDAAHFGGWSVYDLAVEYLEDENCFLDVSSSMTYLGTRRTKELCRIYGSDRILFGSDFPMWDPAEELEVFSSIDFTDEEFENMTWHTAEHYLGFKIG</sequence>
<dbReference type="InterPro" id="IPR032465">
    <property type="entry name" value="ACMSD"/>
</dbReference>
<dbReference type="PATRIC" id="fig|742818.3.peg.679"/>
<dbReference type="PANTHER" id="PTHR21240">
    <property type="entry name" value="2-AMINO-3-CARBOXYLMUCONATE-6-SEMIALDEHYDE DECARBOXYLASE"/>
    <property type="match status" value="1"/>
</dbReference>
<gene>
    <name evidence="3" type="ORF">HMPREF9451_00625</name>
</gene>
<dbReference type="SUPFAM" id="SSF51556">
    <property type="entry name" value="Metallo-dependent hydrolases"/>
    <property type="match status" value="1"/>
</dbReference>
<dbReference type="GO" id="GO:0016787">
    <property type="term" value="F:hydrolase activity"/>
    <property type="evidence" value="ECO:0007669"/>
    <property type="project" value="InterPro"/>
</dbReference>
<dbReference type="RefSeq" id="WP_009138853.1">
    <property type="nucleotide sequence ID" value="NZ_JH815198.1"/>
</dbReference>
<dbReference type="Gene3D" id="3.20.20.140">
    <property type="entry name" value="Metal-dependent hydrolases"/>
    <property type="match status" value="1"/>
</dbReference>
<accession>K0ZA75</accession>
<keyword evidence="4" id="KW-1185">Reference proteome</keyword>
<evidence type="ECO:0000313" key="4">
    <source>
        <dbReference type="Proteomes" id="UP000006069"/>
    </source>
</evidence>
<protein>
    <recommendedName>
        <fullName evidence="2">Amidohydrolase-related domain-containing protein</fullName>
    </recommendedName>
</protein>
<dbReference type="OrthoDB" id="1407586at2"/>
<comment type="caution">
    <text evidence="3">The sequence shown here is derived from an EMBL/GenBank/DDBJ whole genome shotgun (WGS) entry which is preliminary data.</text>
</comment>
<dbReference type="CDD" id="cd01292">
    <property type="entry name" value="metallo-dependent_hydrolases"/>
    <property type="match status" value="1"/>
</dbReference>
<dbReference type="InParanoid" id="K0ZA75"/>
<dbReference type="InterPro" id="IPR006680">
    <property type="entry name" value="Amidohydro-rel"/>
</dbReference>
<dbReference type="PANTHER" id="PTHR21240:SF28">
    <property type="entry name" value="ISO-OROTATE DECARBOXYLASE (EUROFUNG)"/>
    <property type="match status" value="1"/>
</dbReference>
<dbReference type="eggNOG" id="COG2159">
    <property type="taxonomic scope" value="Bacteria"/>
</dbReference>
<dbReference type="GO" id="GO:0005737">
    <property type="term" value="C:cytoplasm"/>
    <property type="evidence" value="ECO:0007669"/>
    <property type="project" value="TreeGrafter"/>
</dbReference>